<evidence type="ECO:0000313" key="2">
    <source>
        <dbReference type="EMBL" id="QCF41933.1"/>
    </source>
</evidence>
<dbReference type="EMBL" id="MH900302">
    <property type="protein sequence ID" value="QCF41933.1"/>
    <property type="molecule type" value="mRNA"/>
</dbReference>
<dbReference type="Gene3D" id="1.10.238.270">
    <property type="match status" value="1"/>
</dbReference>
<feature type="signal peptide" evidence="1">
    <location>
        <begin position="1"/>
        <end position="20"/>
    </location>
</feature>
<protein>
    <submittedName>
        <fullName evidence="2">Odorant binding protein</fullName>
    </submittedName>
</protein>
<feature type="chain" id="PRO_5020028177" evidence="1">
    <location>
        <begin position="21"/>
        <end position="203"/>
    </location>
</feature>
<proteinExistence type="evidence at transcript level"/>
<sequence length="203" mass="22503">MIRSCSLVFAALVQVLVGQAQEPATFPQFQERIPRHCLAPPPGINLHTCCPIPSLYPDEVMESCGIEKVRQDSPNAPPKPRGPPKVPCKEGICLMQHADLLLANQSVDYEKLRGFIDHWAESNPDFSEAILAAKEICAKDGGPAGPPVCEQDKIFFCLTSNILWNCKLRDLDGNSGCSILKAHMDECRPHFLKRKELEEQNGQ</sequence>
<keyword evidence="1" id="KW-0732">Signal</keyword>
<gene>
    <name evidence="2" type="primary">OBP18</name>
</gene>
<reference evidence="2" key="1">
    <citation type="submission" date="2018-09" db="EMBL/GenBank/DDBJ databases">
        <authorList>
            <person name="Song Y.Q."/>
        </authorList>
    </citation>
    <scope>NUCLEOTIDE SEQUENCE</scope>
    <source>
        <tissue evidence="2">Antenna or genitals</tissue>
    </source>
</reference>
<dbReference type="AlphaFoldDB" id="A0A4D6Q7E9"/>
<evidence type="ECO:0000256" key="1">
    <source>
        <dbReference type="SAM" id="SignalP"/>
    </source>
</evidence>
<name>A0A4D6Q7E9_ATHDI</name>
<accession>A0A4D6Q7E9</accession>
<organism evidence="2">
    <name type="scientific">Athetis dissimilis</name>
    <name type="common">Moth</name>
    <name type="synonym">Proxenus dissimilis</name>
    <dbReference type="NCBI Taxonomy" id="1737331"/>
    <lineage>
        <taxon>Eukaryota</taxon>
        <taxon>Metazoa</taxon>
        <taxon>Ecdysozoa</taxon>
        <taxon>Arthropoda</taxon>
        <taxon>Hexapoda</taxon>
        <taxon>Insecta</taxon>
        <taxon>Pterygota</taxon>
        <taxon>Neoptera</taxon>
        <taxon>Endopterygota</taxon>
        <taxon>Lepidoptera</taxon>
        <taxon>Glossata</taxon>
        <taxon>Ditrysia</taxon>
        <taxon>Noctuoidea</taxon>
        <taxon>Noctuidae</taxon>
        <taxon>Noctuinae</taxon>
        <taxon>Athetis</taxon>
    </lineage>
</organism>